<protein>
    <submittedName>
        <fullName evidence="3">SN protein</fullName>
    </submittedName>
</protein>
<evidence type="ECO:0000256" key="1">
    <source>
        <dbReference type="SAM" id="Phobius"/>
    </source>
</evidence>
<feature type="non-terminal residue" evidence="3">
    <location>
        <position position="1"/>
    </location>
</feature>
<gene>
    <name evidence="3" type="primary">Siglec1_1</name>
    <name evidence="3" type="ORF">RAMSUL_R14679</name>
</gene>
<dbReference type="GO" id="GO:0075512">
    <property type="term" value="P:clathrin-dependent endocytosis of virus by host cell"/>
    <property type="evidence" value="ECO:0007669"/>
    <property type="project" value="TreeGrafter"/>
</dbReference>
<feature type="non-terminal residue" evidence="3">
    <location>
        <position position="583"/>
    </location>
</feature>
<reference evidence="3" key="1">
    <citation type="submission" date="2019-09" db="EMBL/GenBank/DDBJ databases">
        <title>Bird 10,000 Genomes (B10K) Project - Family phase.</title>
        <authorList>
            <person name="Zhang G."/>
        </authorList>
    </citation>
    <scope>NUCLEOTIDE SEQUENCE</scope>
    <source>
        <strain evidence="3">B10K-DU-001-30</strain>
        <tissue evidence="3">Muscle</tissue>
    </source>
</reference>
<feature type="transmembrane region" description="Helical" evidence="1">
    <location>
        <begin position="524"/>
        <end position="549"/>
    </location>
</feature>
<dbReference type="Proteomes" id="UP000611227">
    <property type="component" value="Unassembled WGS sequence"/>
</dbReference>
<dbReference type="AlphaFoldDB" id="A0A852C352"/>
<dbReference type="InterPro" id="IPR013783">
    <property type="entry name" value="Ig-like_fold"/>
</dbReference>
<feature type="domain" description="Ig-like" evidence="2">
    <location>
        <begin position="208"/>
        <end position="300"/>
    </location>
</feature>
<evidence type="ECO:0000313" key="4">
    <source>
        <dbReference type="Proteomes" id="UP000611227"/>
    </source>
</evidence>
<feature type="domain" description="Ig-like" evidence="2">
    <location>
        <begin position="19"/>
        <end position="100"/>
    </location>
</feature>
<comment type="caution">
    <text evidence="3">The sequence shown here is derived from an EMBL/GenBank/DDBJ whole genome shotgun (WGS) entry which is preliminary data.</text>
</comment>
<organism evidence="3 4">
    <name type="scientific">Ramphastos sulfuratus</name>
    <dbReference type="NCBI Taxonomy" id="322582"/>
    <lineage>
        <taxon>Eukaryota</taxon>
        <taxon>Metazoa</taxon>
        <taxon>Chordata</taxon>
        <taxon>Craniata</taxon>
        <taxon>Vertebrata</taxon>
        <taxon>Euteleostomi</taxon>
        <taxon>Archelosauria</taxon>
        <taxon>Archosauria</taxon>
        <taxon>Dinosauria</taxon>
        <taxon>Saurischia</taxon>
        <taxon>Theropoda</taxon>
        <taxon>Coelurosauria</taxon>
        <taxon>Aves</taxon>
        <taxon>Neognathae</taxon>
        <taxon>Neoaves</taxon>
        <taxon>Telluraves</taxon>
        <taxon>Coraciimorphae</taxon>
        <taxon>Piciformes</taxon>
        <taxon>Ramphastidae</taxon>
        <taxon>Ramphastos</taxon>
    </lineage>
</organism>
<dbReference type="SMART" id="SM00409">
    <property type="entry name" value="IG"/>
    <property type="match status" value="5"/>
</dbReference>
<dbReference type="GO" id="GO:0005770">
    <property type="term" value="C:late endosome"/>
    <property type="evidence" value="ECO:0007669"/>
    <property type="project" value="TreeGrafter"/>
</dbReference>
<evidence type="ECO:0000313" key="3">
    <source>
        <dbReference type="EMBL" id="NXP74311.1"/>
    </source>
</evidence>
<dbReference type="PANTHER" id="PTHR47243:SF1">
    <property type="entry name" value="SIALOADHESIN"/>
    <property type="match status" value="1"/>
</dbReference>
<dbReference type="EMBL" id="WBNM01015979">
    <property type="protein sequence ID" value="NXP74311.1"/>
    <property type="molecule type" value="Genomic_DNA"/>
</dbReference>
<dbReference type="PANTHER" id="PTHR47243">
    <property type="entry name" value="SIALOADHESIN"/>
    <property type="match status" value="1"/>
</dbReference>
<dbReference type="InterPro" id="IPR007110">
    <property type="entry name" value="Ig-like_dom"/>
</dbReference>
<dbReference type="SUPFAM" id="SSF48726">
    <property type="entry name" value="Immunoglobulin"/>
    <property type="match status" value="4"/>
</dbReference>
<dbReference type="GO" id="GO:0005886">
    <property type="term" value="C:plasma membrane"/>
    <property type="evidence" value="ECO:0007669"/>
    <property type="project" value="TreeGrafter"/>
</dbReference>
<keyword evidence="1" id="KW-1133">Transmembrane helix</keyword>
<dbReference type="InterPro" id="IPR003599">
    <property type="entry name" value="Ig_sub"/>
</dbReference>
<accession>A0A852C352</accession>
<evidence type="ECO:0000259" key="2">
    <source>
        <dbReference type="PROSITE" id="PS50835"/>
    </source>
</evidence>
<dbReference type="SMART" id="SM00408">
    <property type="entry name" value="IGc2"/>
    <property type="match status" value="5"/>
</dbReference>
<dbReference type="InterPro" id="IPR003598">
    <property type="entry name" value="Ig_sub2"/>
</dbReference>
<feature type="domain" description="Ig-like" evidence="2">
    <location>
        <begin position="424"/>
        <end position="518"/>
    </location>
</feature>
<dbReference type="PROSITE" id="PS50835">
    <property type="entry name" value="IG_LIKE"/>
    <property type="match status" value="5"/>
</dbReference>
<proteinExistence type="predicted"/>
<feature type="domain" description="Ig-like" evidence="2">
    <location>
        <begin position="114"/>
        <end position="185"/>
    </location>
</feature>
<name>A0A852C352_9PICI</name>
<keyword evidence="4" id="KW-1185">Reference proteome</keyword>
<keyword evidence="1" id="KW-0812">Transmembrane</keyword>
<sequence length="583" mass="62795">TPARNRSSTPATLNVLYPPRNLQMKAFMEGGKGTAVILLCTVESNPLSHVTLLKEGQLVASSPSTEGDQLRQSIHISSSPNELRLELQEATEEDEGEYECWARSQLGSTHTSLPLRVQAIRVVVTPSTEVPEGTDVILTCQDAGAHPGTLYTWYKNGRWLAEGFDASFPLPSAWRTDAGAYGCQARRGLRRRWAPPVTLRVLYAPQEPSFVSLVDSQGGHHAILLCTADSFPPSDITLHRGHGHAPLASTQGPSDPRFRIHLTPNSLRVEMVEVELQDAGLYICSANNSYGTASSALHLDVGGVNIVVEPSPEVAEGTKATMTCLGIPWVGEEANYTWYKNSRWLQDGPVASLALAHVSSTDTGSYHCRASGTRGSATSAPLSLSVLCECPQVLQGQTTGRMGCRVPNMLASVCCSCLLPTDPPRDVSISTFLENRSGRVGILLCTADSHPPSTMLLYHHGQLLASSLAPATSPGFRVAPSHNSLRVELQDVGAEASGEYICVASSPLGNATASAYFSVHTLTYLQALTVVAALLLALICVATLTVVALKLWPRMRRFWGWSNAEDTFELRSKQEQVQVGTLM</sequence>
<keyword evidence="1" id="KW-0472">Membrane</keyword>
<feature type="domain" description="Ig-like" evidence="2">
    <location>
        <begin position="302"/>
        <end position="383"/>
    </location>
</feature>
<dbReference type="Pfam" id="PF07679">
    <property type="entry name" value="I-set"/>
    <property type="match status" value="2"/>
</dbReference>
<dbReference type="Gene3D" id="2.60.40.10">
    <property type="entry name" value="Immunoglobulins"/>
    <property type="match status" value="5"/>
</dbReference>
<dbReference type="InterPro" id="IPR036179">
    <property type="entry name" value="Ig-like_dom_sf"/>
</dbReference>
<dbReference type="InterPro" id="IPR013098">
    <property type="entry name" value="Ig_I-set"/>
</dbReference>
<dbReference type="GO" id="GO:0046790">
    <property type="term" value="F:virion binding"/>
    <property type="evidence" value="ECO:0007669"/>
    <property type="project" value="TreeGrafter"/>
</dbReference>
<dbReference type="Pfam" id="PF13895">
    <property type="entry name" value="Ig_2"/>
    <property type="match status" value="2"/>
</dbReference>
<dbReference type="GO" id="GO:0005769">
    <property type="term" value="C:early endosome"/>
    <property type="evidence" value="ECO:0007669"/>
    <property type="project" value="TreeGrafter"/>
</dbReference>